<proteinExistence type="predicted"/>
<organism evidence="1 2">
    <name type="scientific">SAR324 cluster bacterium</name>
    <dbReference type="NCBI Taxonomy" id="2024889"/>
    <lineage>
        <taxon>Bacteria</taxon>
        <taxon>Deltaproteobacteria</taxon>
        <taxon>SAR324 cluster</taxon>
    </lineage>
</organism>
<dbReference type="EMBL" id="JAAZON010000560">
    <property type="protein sequence ID" value="NMC63938.1"/>
    <property type="molecule type" value="Genomic_DNA"/>
</dbReference>
<accession>A0A7X9FTB8</accession>
<protein>
    <submittedName>
        <fullName evidence="1">Uncharacterized protein</fullName>
    </submittedName>
</protein>
<evidence type="ECO:0000313" key="2">
    <source>
        <dbReference type="Proteomes" id="UP000524246"/>
    </source>
</evidence>
<dbReference type="Proteomes" id="UP000524246">
    <property type="component" value="Unassembled WGS sequence"/>
</dbReference>
<dbReference type="AlphaFoldDB" id="A0A7X9FTB8"/>
<sequence length="49" mass="5820">MTTESDKKTPCYICELADLRIKLLNTRNPLERNEILDEINKVMARERIK</sequence>
<gene>
    <name evidence="1" type="ORF">GYA55_12315</name>
</gene>
<name>A0A7X9FTB8_9DELT</name>
<comment type="caution">
    <text evidence="1">The sequence shown here is derived from an EMBL/GenBank/DDBJ whole genome shotgun (WGS) entry which is preliminary data.</text>
</comment>
<reference evidence="1 2" key="1">
    <citation type="journal article" date="2020" name="Biotechnol. Biofuels">
        <title>New insights from the biogas microbiome by comprehensive genome-resolved metagenomics of nearly 1600 species originating from multiple anaerobic digesters.</title>
        <authorList>
            <person name="Campanaro S."/>
            <person name="Treu L."/>
            <person name="Rodriguez-R L.M."/>
            <person name="Kovalovszki A."/>
            <person name="Ziels R.M."/>
            <person name="Maus I."/>
            <person name="Zhu X."/>
            <person name="Kougias P.G."/>
            <person name="Basile A."/>
            <person name="Luo G."/>
            <person name="Schluter A."/>
            <person name="Konstantinidis K.T."/>
            <person name="Angelidaki I."/>
        </authorList>
    </citation>
    <scope>NUCLEOTIDE SEQUENCE [LARGE SCALE GENOMIC DNA]</scope>
    <source>
        <strain evidence="1">AS27yjCOA_65</strain>
    </source>
</reference>
<evidence type="ECO:0000313" key="1">
    <source>
        <dbReference type="EMBL" id="NMC63938.1"/>
    </source>
</evidence>